<dbReference type="PROSITE" id="PS00154">
    <property type="entry name" value="ATPASE_E1_E2"/>
    <property type="match status" value="1"/>
</dbReference>
<accession>A0A1J4Q5N1</accession>
<dbReference type="EMBL" id="LBDA02000024">
    <property type="protein sequence ID" value="OIK27439.1"/>
    <property type="molecule type" value="Genomic_DNA"/>
</dbReference>
<feature type="transmembrane region" description="Helical" evidence="12">
    <location>
        <begin position="704"/>
        <end position="724"/>
    </location>
</feature>
<dbReference type="Pfam" id="PF00690">
    <property type="entry name" value="Cation_ATPase_N"/>
    <property type="match status" value="1"/>
</dbReference>
<dbReference type="PRINTS" id="PR00119">
    <property type="entry name" value="CATATPASE"/>
</dbReference>
<dbReference type="InterPro" id="IPR036412">
    <property type="entry name" value="HAD-like_sf"/>
</dbReference>
<dbReference type="InterPro" id="IPR006534">
    <property type="entry name" value="P-type_ATPase_IIIA"/>
</dbReference>
<evidence type="ECO:0000256" key="6">
    <source>
        <dbReference type="ARBA" id="ARBA00022741"/>
    </source>
</evidence>
<evidence type="ECO:0000259" key="13">
    <source>
        <dbReference type="SMART" id="SM00831"/>
    </source>
</evidence>
<keyword evidence="3" id="KW-0597">Phosphoprotein</keyword>
<keyword evidence="9" id="KW-1278">Translocase</keyword>
<evidence type="ECO:0000256" key="12">
    <source>
        <dbReference type="SAM" id="Phobius"/>
    </source>
</evidence>
<dbReference type="GO" id="GO:0120029">
    <property type="term" value="P:proton export across plasma membrane"/>
    <property type="evidence" value="ECO:0007669"/>
    <property type="project" value="InterPro"/>
</dbReference>
<dbReference type="InterPro" id="IPR023214">
    <property type="entry name" value="HAD_sf"/>
</dbReference>
<keyword evidence="7" id="KW-0067">ATP-binding</keyword>
<dbReference type="InterPro" id="IPR008250">
    <property type="entry name" value="ATPase_P-typ_transduc_dom_A_sf"/>
</dbReference>
<evidence type="ECO:0000313" key="14">
    <source>
        <dbReference type="EMBL" id="OIK27439.1"/>
    </source>
</evidence>
<dbReference type="NCBIfam" id="TIGR01647">
    <property type="entry name" value="ATPase-IIIA_H"/>
    <property type="match status" value="1"/>
</dbReference>
<dbReference type="FunFam" id="3.40.50.1000:FF:000211">
    <property type="entry name" value="Plasma membrane ATPase"/>
    <property type="match status" value="1"/>
</dbReference>
<evidence type="ECO:0000256" key="11">
    <source>
        <dbReference type="ARBA" id="ARBA00023136"/>
    </source>
</evidence>
<dbReference type="Pfam" id="PF00702">
    <property type="entry name" value="Hydrolase"/>
    <property type="match status" value="1"/>
</dbReference>
<feature type="transmembrane region" description="Helical" evidence="12">
    <location>
        <begin position="765"/>
        <end position="783"/>
    </location>
</feature>
<dbReference type="Pfam" id="PF00122">
    <property type="entry name" value="E1-E2_ATPase"/>
    <property type="match status" value="1"/>
</dbReference>
<keyword evidence="15" id="KW-1185">Reference proteome</keyword>
<evidence type="ECO:0000256" key="5">
    <source>
        <dbReference type="ARBA" id="ARBA00022723"/>
    </source>
</evidence>
<dbReference type="SFLD" id="SFLDG00002">
    <property type="entry name" value="C1.7:_P-type_atpase_like"/>
    <property type="match status" value="1"/>
</dbReference>
<dbReference type="GO" id="GO:0005524">
    <property type="term" value="F:ATP binding"/>
    <property type="evidence" value="ECO:0007669"/>
    <property type="project" value="UniProtKB-KW"/>
</dbReference>
<dbReference type="InterPro" id="IPR004014">
    <property type="entry name" value="ATPase_P-typ_cation-transptr_N"/>
</dbReference>
<keyword evidence="11 12" id="KW-0472">Membrane</keyword>
<dbReference type="CDD" id="cd02076">
    <property type="entry name" value="P-type_ATPase_H"/>
    <property type="match status" value="1"/>
</dbReference>
<dbReference type="SUPFAM" id="SSF81665">
    <property type="entry name" value="Calcium ATPase, transmembrane domain M"/>
    <property type="match status" value="1"/>
</dbReference>
<dbReference type="FunFam" id="2.70.150.10:FF:000042">
    <property type="entry name" value="Plasma membrane ATPase"/>
    <property type="match status" value="1"/>
</dbReference>
<name>A0A1J4Q5N1_9ACTN</name>
<dbReference type="InterPro" id="IPR023299">
    <property type="entry name" value="ATPase_P-typ_cyto_dom_N"/>
</dbReference>
<evidence type="ECO:0000256" key="1">
    <source>
        <dbReference type="ARBA" id="ARBA00004651"/>
    </source>
</evidence>
<dbReference type="GO" id="GO:0046872">
    <property type="term" value="F:metal ion binding"/>
    <property type="evidence" value="ECO:0007669"/>
    <property type="project" value="UniProtKB-KW"/>
</dbReference>
<keyword evidence="10 12" id="KW-1133">Transmembrane helix</keyword>
<dbReference type="InterPro" id="IPR023298">
    <property type="entry name" value="ATPase_P-typ_TM_dom_sf"/>
</dbReference>
<dbReference type="InterPro" id="IPR059000">
    <property type="entry name" value="ATPase_P-type_domA"/>
</dbReference>
<dbReference type="PRINTS" id="PR00120">
    <property type="entry name" value="HATPASE"/>
</dbReference>
<evidence type="ECO:0000256" key="8">
    <source>
        <dbReference type="ARBA" id="ARBA00022842"/>
    </source>
</evidence>
<protein>
    <submittedName>
        <fullName evidence="14">Plasma-membrane proton-efflux P-type ATPase</fullName>
    </submittedName>
</protein>
<dbReference type="AlphaFoldDB" id="A0A1J4Q5N1"/>
<evidence type="ECO:0000256" key="3">
    <source>
        <dbReference type="ARBA" id="ARBA00022553"/>
    </source>
</evidence>
<dbReference type="SFLD" id="SFLDS00003">
    <property type="entry name" value="Haloacid_Dehalogenase"/>
    <property type="match status" value="1"/>
</dbReference>
<evidence type="ECO:0000256" key="9">
    <source>
        <dbReference type="ARBA" id="ARBA00022967"/>
    </source>
</evidence>
<feature type="transmembrane region" description="Helical" evidence="12">
    <location>
        <begin position="216"/>
        <end position="238"/>
    </location>
</feature>
<dbReference type="InterPro" id="IPR001757">
    <property type="entry name" value="P_typ_ATPase"/>
</dbReference>
<dbReference type="PANTHER" id="PTHR42861">
    <property type="entry name" value="CALCIUM-TRANSPORTING ATPASE"/>
    <property type="match status" value="1"/>
</dbReference>
<evidence type="ECO:0000313" key="15">
    <source>
        <dbReference type="Proteomes" id="UP000034838"/>
    </source>
</evidence>
<proteinExistence type="inferred from homology"/>
<dbReference type="NCBIfam" id="TIGR01494">
    <property type="entry name" value="ATPase_P-type"/>
    <property type="match status" value="2"/>
</dbReference>
<keyword evidence="6" id="KW-0547">Nucleotide-binding</keyword>
<evidence type="ECO:0000256" key="4">
    <source>
        <dbReference type="ARBA" id="ARBA00022692"/>
    </source>
</evidence>
<keyword evidence="4 12" id="KW-0812">Transmembrane</keyword>
<evidence type="ECO:0000256" key="7">
    <source>
        <dbReference type="ARBA" id="ARBA00022840"/>
    </source>
</evidence>
<dbReference type="Proteomes" id="UP000034838">
    <property type="component" value="Unassembled WGS sequence"/>
</dbReference>
<reference evidence="14" key="1">
    <citation type="submission" date="2016-10" db="EMBL/GenBank/DDBJ databases">
        <title>Genome sequence of Streptomyces malaysiense MUSC 136.</title>
        <authorList>
            <person name="Lee L.-H."/>
            <person name="Ser H.-L."/>
        </authorList>
    </citation>
    <scope>NUCLEOTIDE SEQUENCE [LARGE SCALE GENOMIC DNA]</scope>
    <source>
        <strain evidence="14">MUSC 136</strain>
    </source>
</reference>
<feature type="domain" description="Cation-transporting P-type ATPase N-terminal" evidence="13">
    <location>
        <begin position="1"/>
        <end position="69"/>
    </location>
</feature>
<comment type="similarity">
    <text evidence="2">Belongs to the cation transport ATPase (P-type) (TC 3.A.3) family. Type IIIA subfamily.</text>
</comment>
<comment type="subcellular location">
    <subcellularLocation>
        <location evidence="1">Cell membrane</location>
        <topology evidence="1">Multi-pass membrane protein</topology>
    </subcellularLocation>
</comment>
<feature type="transmembrane region" description="Helical" evidence="12">
    <location>
        <begin position="634"/>
        <end position="655"/>
    </location>
</feature>
<dbReference type="GO" id="GO:0008553">
    <property type="term" value="F:P-type proton-exporting transporter activity"/>
    <property type="evidence" value="ECO:0007669"/>
    <property type="project" value="InterPro"/>
</dbReference>
<sequence>MPLPEALAELDSTRGGLSGAEAHKRLERCGPNAIEEHRRGVPAELASFFWGPIPWMIEVALVLSGVLRHWDDVAVIGVLLVVNAAVGFWQEHTAADAVAALKSQLALRATVCRDGGWRKVDAAGLVPGDVVRVRLGDIVPADVRLLDGEYLSVDQSALTGESMPADKREGDAAYSGSVAVRGDMTAVVTHTGSRTYFGRTTRLVAAARPVSHFQKAVLAIGDYLIWMSLVLVLVLVVVELFRGARVLTLLQFALILTVAAIPVAMPAVLSVTMAVGAVALSKMKAIVTRLESIEEMAGIDVLCSDKTGTLTENRLTLGEPVPVGARDGGQVVLAGALACAPETDDAIDRAVLGGLPGAEALRGYRQTGFVPFDPVGKRTSADITGPEGSFTVTKGAPQVVLALCDPAPDEAARADEAVRRLAAAGRRALGVARRDGDGPWRFLGLLPLSDPPRPDSADTVRRAVEHGITVKMLTGDNSAIAAEVAGRIGLGTEVRRAGDLLGDDPRRRLGDADAARIEAADGFAEVFPEHKYAIVKALQERGHVVGMTGDGVNDAPALKQADTGVAVSGATDAARSAADLVLTAPGLSVIIAAIERARIIFERMNSYAIYRVTETIRIVLFVVAAMIAFNTYPINAILIILLALFNDLPIMTIAVDNTPLDPQPVRWDMRRVLSVATVLGTIGVVETFLMLLLARQWLHLDTSHIQTLIFLKLAVAGHLTLFVARSRGPLLSRPWPAPAMLWAAIGTKVLATALVGFGLGLVTPVSWAQIGFVWVYCIAWVFVEDWAKLAVYRHLDHSSTHHRRFLGHLHQQLHPAPAAGPRGARQGPGST</sequence>
<dbReference type="OrthoDB" id="9814270at2"/>
<organism evidence="14 15">
    <name type="scientific">Streptomyces malaysiense</name>
    <dbReference type="NCBI Taxonomy" id="1428626"/>
    <lineage>
        <taxon>Bacteria</taxon>
        <taxon>Bacillati</taxon>
        <taxon>Actinomycetota</taxon>
        <taxon>Actinomycetes</taxon>
        <taxon>Kitasatosporales</taxon>
        <taxon>Streptomycetaceae</taxon>
        <taxon>Streptomyces</taxon>
    </lineage>
</organism>
<dbReference type="Gene3D" id="1.20.1110.10">
    <property type="entry name" value="Calcium-transporting ATPase, transmembrane domain"/>
    <property type="match status" value="1"/>
</dbReference>
<feature type="transmembrane region" description="Helical" evidence="12">
    <location>
        <begin position="250"/>
        <end position="280"/>
    </location>
</feature>
<dbReference type="Gene3D" id="3.40.50.1000">
    <property type="entry name" value="HAD superfamily/HAD-like"/>
    <property type="match status" value="1"/>
</dbReference>
<keyword evidence="5" id="KW-0479">Metal-binding</keyword>
<dbReference type="Gene3D" id="3.40.1110.10">
    <property type="entry name" value="Calcium-transporting ATPase, cytoplasmic domain N"/>
    <property type="match status" value="1"/>
</dbReference>
<keyword evidence="8" id="KW-0460">Magnesium</keyword>
<dbReference type="GO" id="GO:0016887">
    <property type="term" value="F:ATP hydrolysis activity"/>
    <property type="evidence" value="ECO:0007669"/>
    <property type="project" value="InterPro"/>
</dbReference>
<evidence type="ECO:0000256" key="2">
    <source>
        <dbReference type="ARBA" id="ARBA00008804"/>
    </source>
</evidence>
<dbReference type="InterPro" id="IPR044492">
    <property type="entry name" value="P_typ_ATPase_HD_dom"/>
</dbReference>
<dbReference type="GO" id="GO:0005886">
    <property type="term" value="C:plasma membrane"/>
    <property type="evidence" value="ECO:0007669"/>
    <property type="project" value="UniProtKB-SubCell"/>
</dbReference>
<evidence type="ECO:0000256" key="10">
    <source>
        <dbReference type="ARBA" id="ARBA00022989"/>
    </source>
</evidence>
<feature type="transmembrane region" description="Helical" evidence="12">
    <location>
        <begin position="675"/>
        <end position="698"/>
    </location>
</feature>
<dbReference type="SMART" id="SM00831">
    <property type="entry name" value="Cation_ATPase_N"/>
    <property type="match status" value="1"/>
</dbReference>
<gene>
    <name evidence="14" type="ORF">VT52_011850</name>
</gene>
<feature type="transmembrane region" description="Helical" evidence="12">
    <location>
        <begin position="736"/>
        <end position="759"/>
    </location>
</feature>
<dbReference type="SUPFAM" id="SSF81653">
    <property type="entry name" value="Calcium ATPase, transduction domain A"/>
    <property type="match status" value="1"/>
</dbReference>
<dbReference type="SUPFAM" id="SSF56784">
    <property type="entry name" value="HAD-like"/>
    <property type="match status" value="1"/>
</dbReference>
<dbReference type="Gene3D" id="2.70.150.10">
    <property type="entry name" value="Calcium-transporting ATPase, cytoplasmic transduction domain A"/>
    <property type="match status" value="1"/>
</dbReference>
<dbReference type="InterPro" id="IPR018303">
    <property type="entry name" value="ATPase_P-typ_P_site"/>
</dbReference>
<comment type="caution">
    <text evidence="14">The sequence shown here is derived from an EMBL/GenBank/DDBJ whole genome shotgun (WGS) entry which is preliminary data.</text>
</comment>
<dbReference type="SFLD" id="SFLDF00027">
    <property type="entry name" value="p-type_atpase"/>
    <property type="match status" value="1"/>
</dbReference>
<dbReference type="FunFam" id="3.40.50.1000:FF:000001">
    <property type="entry name" value="Phospholipid-transporting ATPase IC"/>
    <property type="match status" value="1"/>
</dbReference>